<protein>
    <submittedName>
        <fullName evidence="1">Uncharacterized protein</fullName>
    </submittedName>
</protein>
<reference evidence="1" key="2">
    <citation type="journal article" date="2024" name="Plant">
        <title>Genomic evolution and insights into agronomic trait innovations of Sesamum species.</title>
        <authorList>
            <person name="Miao H."/>
            <person name="Wang L."/>
            <person name="Qu L."/>
            <person name="Liu H."/>
            <person name="Sun Y."/>
            <person name="Le M."/>
            <person name="Wang Q."/>
            <person name="Wei S."/>
            <person name="Zheng Y."/>
            <person name="Lin W."/>
            <person name="Duan Y."/>
            <person name="Cao H."/>
            <person name="Xiong S."/>
            <person name="Wang X."/>
            <person name="Wei L."/>
            <person name="Li C."/>
            <person name="Ma Q."/>
            <person name="Ju M."/>
            <person name="Zhao R."/>
            <person name="Li G."/>
            <person name="Mu C."/>
            <person name="Tian Q."/>
            <person name="Mei H."/>
            <person name="Zhang T."/>
            <person name="Gao T."/>
            <person name="Zhang H."/>
        </authorList>
    </citation>
    <scope>NUCLEOTIDE SEQUENCE</scope>
    <source>
        <strain evidence="1">KEN8</strain>
    </source>
</reference>
<sequence length="255" mass="29392">MKSCSWGTLWGGGKLRMDKSKVQAIQDWEPPRKVSEQRSFLGLVNYYRRFIKGYSSMAAPLTDLLKKNRAWVWDARCQDAFESEVEELYDPWKKTLPMYRASKEVYPVVVCPVQSSDLRGRGVTHFQLRLPPLLIKKVVQPQFDLLCHLLSHPCRYYTISNSVTEERVRERAVVQVAKMEFLRENKRLAQGHSPVRPAANRPDASYFLFVDWRLRCSHGAHTKDAAGSTLNEDRLPCRCAPFGIKSSNVLCLFKP</sequence>
<dbReference type="InterPro" id="IPR043128">
    <property type="entry name" value="Rev_trsase/Diguanyl_cyclase"/>
</dbReference>
<proteinExistence type="predicted"/>
<dbReference type="SUPFAM" id="SSF56672">
    <property type="entry name" value="DNA/RNA polymerases"/>
    <property type="match status" value="1"/>
</dbReference>
<name>A0AAW2J448_9LAMI</name>
<dbReference type="PANTHER" id="PTHR45643:SF16">
    <property type="entry name" value="REVERSE TRANSCRIPTASE DOMAIN-CONTAINING PROTEIN"/>
    <property type="match status" value="1"/>
</dbReference>
<organism evidence="1">
    <name type="scientific">Sesamum calycinum</name>
    <dbReference type="NCBI Taxonomy" id="2727403"/>
    <lineage>
        <taxon>Eukaryota</taxon>
        <taxon>Viridiplantae</taxon>
        <taxon>Streptophyta</taxon>
        <taxon>Embryophyta</taxon>
        <taxon>Tracheophyta</taxon>
        <taxon>Spermatophyta</taxon>
        <taxon>Magnoliopsida</taxon>
        <taxon>eudicotyledons</taxon>
        <taxon>Gunneridae</taxon>
        <taxon>Pentapetalae</taxon>
        <taxon>asterids</taxon>
        <taxon>lamiids</taxon>
        <taxon>Lamiales</taxon>
        <taxon>Pedaliaceae</taxon>
        <taxon>Sesamum</taxon>
    </lineage>
</organism>
<reference evidence="1" key="1">
    <citation type="submission" date="2020-06" db="EMBL/GenBank/DDBJ databases">
        <authorList>
            <person name="Li T."/>
            <person name="Hu X."/>
            <person name="Zhang T."/>
            <person name="Song X."/>
            <person name="Zhang H."/>
            <person name="Dai N."/>
            <person name="Sheng W."/>
            <person name="Hou X."/>
            <person name="Wei L."/>
        </authorList>
    </citation>
    <scope>NUCLEOTIDE SEQUENCE</scope>
    <source>
        <strain evidence="1">KEN8</strain>
        <tissue evidence="1">Leaf</tissue>
    </source>
</reference>
<accession>A0AAW2J448</accession>
<dbReference type="AlphaFoldDB" id="A0AAW2J448"/>
<dbReference type="FunFam" id="3.30.70.270:FF:000023">
    <property type="entry name" value="Pol"/>
    <property type="match status" value="1"/>
</dbReference>
<dbReference type="EMBL" id="JACGWM010001720">
    <property type="protein sequence ID" value="KAL0288892.1"/>
    <property type="molecule type" value="Genomic_DNA"/>
</dbReference>
<dbReference type="InterPro" id="IPR043502">
    <property type="entry name" value="DNA/RNA_pol_sf"/>
</dbReference>
<gene>
    <name evidence="1" type="ORF">Scaly_2716600</name>
</gene>
<dbReference type="PANTHER" id="PTHR45643">
    <property type="entry name" value="REVERSE TRANSCRIPTASE"/>
    <property type="match status" value="1"/>
</dbReference>
<evidence type="ECO:0000313" key="1">
    <source>
        <dbReference type="EMBL" id="KAL0288892.1"/>
    </source>
</evidence>
<dbReference type="Gene3D" id="3.30.70.270">
    <property type="match status" value="1"/>
</dbReference>
<comment type="caution">
    <text evidence="1">The sequence shown here is derived from an EMBL/GenBank/DDBJ whole genome shotgun (WGS) entry which is preliminary data.</text>
</comment>